<dbReference type="Pfam" id="PF20152">
    <property type="entry name" value="DUF6534"/>
    <property type="match status" value="1"/>
</dbReference>
<gene>
    <name evidence="3" type="ORF">TRAPUB_2704</name>
</gene>
<feature type="domain" description="DUF6534" evidence="2">
    <location>
        <begin position="162"/>
        <end position="248"/>
    </location>
</feature>
<dbReference type="OMA" id="IKTVTIW"/>
<dbReference type="InterPro" id="IPR045339">
    <property type="entry name" value="DUF6534"/>
</dbReference>
<reference evidence="3 4" key="1">
    <citation type="submission" date="2016-10" db="EMBL/GenBank/DDBJ databases">
        <title>Genome sequence of the basidiomycete white-rot fungus Trametes pubescens.</title>
        <authorList>
            <person name="Makela M.R."/>
            <person name="Granchi Z."/>
            <person name="Peng M."/>
            <person name="De Vries R.P."/>
            <person name="Grigoriev I."/>
            <person name="Riley R."/>
            <person name="Hilden K."/>
        </authorList>
    </citation>
    <scope>NUCLEOTIDE SEQUENCE [LARGE SCALE GENOMIC DNA]</scope>
    <source>
        <strain evidence="3 4">FBCC735</strain>
    </source>
</reference>
<keyword evidence="1" id="KW-0812">Transmembrane</keyword>
<dbReference type="PANTHER" id="PTHR40465:SF1">
    <property type="entry name" value="DUF6534 DOMAIN-CONTAINING PROTEIN"/>
    <property type="match status" value="1"/>
</dbReference>
<name>A0A1M2VFP0_TRAPU</name>
<feature type="transmembrane region" description="Helical" evidence="1">
    <location>
        <begin position="88"/>
        <end position="108"/>
    </location>
</feature>
<dbReference type="STRING" id="154538.A0A1M2VFP0"/>
<dbReference type="EMBL" id="MNAD01001309">
    <property type="protein sequence ID" value="OJT06429.1"/>
    <property type="molecule type" value="Genomic_DNA"/>
</dbReference>
<organism evidence="3 4">
    <name type="scientific">Trametes pubescens</name>
    <name type="common">White-rot fungus</name>
    <dbReference type="NCBI Taxonomy" id="154538"/>
    <lineage>
        <taxon>Eukaryota</taxon>
        <taxon>Fungi</taxon>
        <taxon>Dikarya</taxon>
        <taxon>Basidiomycota</taxon>
        <taxon>Agaricomycotina</taxon>
        <taxon>Agaricomycetes</taxon>
        <taxon>Polyporales</taxon>
        <taxon>Polyporaceae</taxon>
        <taxon>Trametes</taxon>
    </lineage>
</organism>
<evidence type="ECO:0000313" key="4">
    <source>
        <dbReference type="Proteomes" id="UP000184267"/>
    </source>
</evidence>
<keyword evidence="1" id="KW-1133">Transmembrane helix</keyword>
<feature type="transmembrane region" description="Helical" evidence="1">
    <location>
        <begin position="198"/>
        <end position="218"/>
    </location>
</feature>
<evidence type="ECO:0000259" key="2">
    <source>
        <dbReference type="Pfam" id="PF20152"/>
    </source>
</evidence>
<evidence type="ECO:0000313" key="3">
    <source>
        <dbReference type="EMBL" id="OJT06429.1"/>
    </source>
</evidence>
<dbReference type="OrthoDB" id="3203775at2759"/>
<sequence length="296" mass="32708">MGALDQSLGALLIGTWFNAMLYMLEIMQVITYYSTFPKDRLAFKLTVAFSLLVDTLGTANNCAVVYLYTITNWGNQEFLLVQGWTIPTYLALSGLSAFVCQLFLSWRFYNFSKNWFVTAFLVATTLVAFIGSDINADTVVKFPKFTQRDHNIKTVTIWLVASATSDVCIAAALVWSLRNIKSSFDGTRSLIRRLTYTAIQTGAATSVLAVICLIFYRINTESNITVGFGFCLGRVYTLTMLFNLNTRVTGRVDSSSNAISGTSGVHDIERDATNIHLSSLNAGGINGKMEEQNCDV</sequence>
<feature type="transmembrane region" description="Helical" evidence="1">
    <location>
        <begin position="45"/>
        <end position="68"/>
    </location>
</feature>
<protein>
    <recommendedName>
        <fullName evidence="2">DUF6534 domain-containing protein</fullName>
    </recommendedName>
</protein>
<feature type="transmembrane region" description="Helical" evidence="1">
    <location>
        <begin position="224"/>
        <end position="244"/>
    </location>
</feature>
<feature type="transmembrane region" description="Helical" evidence="1">
    <location>
        <begin position="115"/>
        <end position="135"/>
    </location>
</feature>
<accession>A0A1M2VFP0</accession>
<dbReference type="PANTHER" id="PTHR40465">
    <property type="entry name" value="CHROMOSOME 1, WHOLE GENOME SHOTGUN SEQUENCE"/>
    <property type="match status" value="1"/>
</dbReference>
<dbReference type="Proteomes" id="UP000184267">
    <property type="component" value="Unassembled WGS sequence"/>
</dbReference>
<feature type="transmembrane region" description="Helical" evidence="1">
    <location>
        <begin position="155"/>
        <end position="177"/>
    </location>
</feature>
<dbReference type="AlphaFoldDB" id="A0A1M2VFP0"/>
<comment type="caution">
    <text evidence="3">The sequence shown here is derived from an EMBL/GenBank/DDBJ whole genome shotgun (WGS) entry which is preliminary data.</text>
</comment>
<keyword evidence="4" id="KW-1185">Reference proteome</keyword>
<keyword evidence="1" id="KW-0472">Membrane</keyword>
<evidence type="ECO:0000256" key="1">
    <source>
        <dbReference type="SAM" id="Phobius"/>
    </source>
</evidence>
<proteinExistence type="predicted"/>